<dbReference type="Proteomes" id="UP000799750">
    <property type="component" value="Unassembled WGS sequence"/>
</dbReference>
<keyword evidence="4" id="KW-1185">Reference proteome</keyword>
<feature type="transmembrane region" description="Helical" evidence="2">
    <location>
        <begin position="30"/>
        <end position="49"/>
    </location>
</feature>
<proteinExistence type="predicted"/>
<keyword evidence="2" id="KW-0472">Membrane</keyword>
<evidence type="ECO:0000313" key="4">
    <source>
        <dbReference type="Proteomes" id="UP000799750"/>
    </source>
</evidence>
<dbReference type="AlphaFoldDB" id="A0A6A6QEY9"/>
<keyword evidence="2" id="KW-1133">Transmembrane helix</keyword>
<dbReference type="EMBL" id="MU004198">
    <property type="protein sequence ID" value="KAF2490047.1"/>
    <property type="molecule type" value="Genomic_DNA"/>
</dbReference>
<organism evidence="3 4">
    <name type="scientific">Lophium mytilinum</name>
    <dbReference type="NCBI Taxonomy" id="390894"/>
    <lineage>
        <taxon>Eukaryota</taxon>
        <taxon>Fungi</taxon>
        <taxon>Dikarya</taxon>
        <taxon>Ascomycota</taxon>
        <taxon>Pezizomycotina</taxon>
        <taxon>Dothideomycetes</taxon>
        <taxon>Pleosporomycetidae</taxon>
        <taxon>Mytilinidiales</taxon>
        <taxon>Mytilinidiaceae</taxon>
        <taxon>Lophium</taxon>
    </lineage>
</organism>
<evidence type="ECO:0000313" key="3">
    <source>
        <dbReference type="EMBL" id="KAF2490047.1"/>
    </source>
</evidence>
<sequence>MSTPSSTMNHAPSPNTNNHIAVPRPKVATLYYIFAGLVVLVGIGGYFLWPQNPSLNSIANQNSSLDSIAKQSSSLDNAAKKVHVRPSKREPLPVTEHWDEDDWMAKGRASEFEDELQAATVMAEWWDVGISNIHDIQPPTTMYEDMVASAIASASGGDAGIKNALKQLKEHSGGTYSIFSLLLCTSTNGPHCEKTPRANYLRALHYCPHPIVGRKCCKFSCDKMFDF</sequence>
<feature type="compositionally biased region" description="Polar residues" evidence="1">
    <location>
        <begin position="1"/>
        <end position="19"/>
    </location>
</feature>
<gene>
    <name evidence="3" type="ORF">BU16DRAFT_531396</name>
</gene>
<feature type="region of interest" description="Disordered" evidence="1">
    <location>
        <begin position="1"/>
        <end position="20"/>
    </location>
</feature>
<name>A0A6A6QEY9_9PEZI</name>
<evidence type="ECO:0000256" key="2">
    <source>
        <dbReference type="SAM" id="Phobius"/>
    </source>
</evidence>
<accession>A0A6A6QEY9</accession>
<keyword evidence="2" id="KW-0812">Transmembrane</keyword>
<evidence type="ECO:0000256" key="1">
    <source>
        <dbReference type="SAM" id="MobiDB-lite"/>
    </source>
</evidence>
<reference evidence="3" key="1">
    <citation type="journal article" date="2020" name="Stud. Mycol.">
        <title>101 Dothideomycetes genomes: a test case for predicting lifestyles and emergence of pathogens.</title>
        <authorList>
            <person name="Haridas S."/>
            <person name="Albert R."/>
            <person name="Binder M."/>
            <person name="Bloem J."/>
            <person name="Labutti K."/>
            <person name="Salamov A."/>
            <person name="Andreopoulos B."/>
            <person name="Baker S."/>
            <person name="Barry K."/>
            <person name="Bills G."/>
            <person name="Bluhm B."/>
            <person name="Cannon C."/>
            <person name="Castanera R."/>
            <person name="Culley D."/>
            <person name="Daum C."/>
            <person name="Ezra D."/>
            <person name="Gonzalez J."/>
            <person name="Henrissat B."/>
            <person name="Kuo A."/>
            <person name="Liang C."/>
            <person name="Lipzen A."/>
            <person name="Lutzoni F."/>
            <person name="Magnuson J."/>
            <person name="Mondo S."/>
            <person name="Nolan M."/>
            <person name="Ohm R."/>
            <person name="Pangilinan J."/>
            <person name="Park H.-J."/>
            <person name="Ramirez L."/>
            <person name="Alfaro M."/>
            <person name="Sun H."/>
            <person name="Tritt A."/>
            <person name="Yoshinaga Y."/>
            <person name="Zwiers L.-H."/>
            <person name="Turgeon B."/>
            <person name="Goodwin S."/>
            <person name="Spatafora J."/>
            <person name="Crous P."/>
            <person name="Grigoriev I."/>
        </authorList>
    </citation>
    <scope>NUCLEOTIDE SEQUENCE</scope>
    <source>
        <strain evidence="3">CBS 269.34</strain>
    </source>
</reference>
<protein>
    <submittedName>
        <fullName evidence="3">Uncharacterized protein</fullName>
    </submittedName>
</protein>